<protein>
    <submittedName>
        <fullName evidence="3">Uncharacterized protein</fullName>
    </submittedName>
</protein>
<sequence>MESETSLLRLEDEMEKLTKQVLLTEREISKEESNVKKEKLALKTALRTHEASIRAAMKDLEQDLVEVQKTIANLDDDDGGVGVGVGGASPGLDKGVSAEAGLSTSNCRSNVCNGENESVECIRAKGAAAATSILSQSVNSDYRPVAIGGGGSKRLEETCSRKTEAPNFVATTYAAKKTVLVDSSNLPFHHHVREPEHAIPHVQNEGISGGRGRGISNLPAWMTRAEKLQEIKVPSATKTTTSEQAALQSRSRESKGTVSPLFVIDCVKNSNTLGNLLVGDDGNPSKCSAGMCVGRGRGVSNLPAWMTRVKKQEDEKLSQALHHSSIPTKMNFEVTRNPLNALNKTCSFEHKRSVVLSALKEGTNVGRGRGISNLPAWMTRAKKHEDSKQCNNLQDPSAAAEMETEVTADQLNLSIDTCHLAHKRSASPLLLNDPIANCGDRDEQKYNDAARQKRPKLDNQSQGEINMSVTQNGSKIPEGESAELATQATLNQTKERTCSDPIALLQRVQHWDNLCRIVSKEMLMNRMRKNRREWDVQNLMKLSSDAFHQKLLLGEPGQEKSIALVICNRHCYTSLEKNAARKLKEKLRSYKKSARRRATRSTAKKLRQIESAGEDLFQVDIIPHLCVKHRIPYIVVDCKTPMQMKSCWIYGLIFSYVEKSHPSLFDDVRRAALLNFNNNNDREHSFSGKIQHHLSCPVISSAMREICLNFSNADNNNDQHLSCTGKNSNDAIEIVDSDQESQAHQQEQTAGEIMKSTIEHDIIVIDDD</sequence>
<gene>
    <name evidence="3" type="ORF">LDAN0321_LOCUS9546</name>
</gene>
<name>A0A7S2P609_9STRA</name>
<dbReference type="AlphaFoldDB" id="A0A7S2P609"/>
<evidence type="ECO:0000256" key="1">
    <source>
        <dbReference type="SAM" id="Coils"/>
    </source>
</evidence>
<feature type="compositionally biased region" description="Polar residues" evidence="2">
    <location>
        <begin position="458"/>
        <end position="474"/>
    </location>
</feature>
<accession>A0A7S2P609</accession>
<feature type="coiled-coil region" evidence="1">
    <location>
        <begin position="7"/>
        <end position="77"/>
    </location>
</feature>
<proteinExistence type="predicted"/>
<reference evidence="3" key="1">
    <citation type="submission" date="2021-01" db="EMBL/GenBank/DDBJ databases">
        <authorList>
            <person name="Corre E."/>
            <person name="Pelletier E."/>
            <person name="Niang G."/>
            <person name="Scheremetjew M."/>
            <person name="Finn R."/>
            <person name="Kale V."/>
            <person name="Holt S."/>
            <person name="Cochrane G."/>
            <person name="Meng A."/>
            <person name="Brown T."/>
            <person name="Cohen L."/>
        </authorList>
    </citation>
    <scope>NUCLEOTIDE SEQUENCE</scope>
    <source>
        <strain evidence="3">B650</strain>
    </source>
</reference>
<feature type="region of interest" description="Disordered" evidence="2">
    <location>
        <begin position="445"/>
        <end position="478"/>
    </location>
</feature>
<dbReference type="EMBL" id="HBGY01014733">
    <property type="protein sequence ID" value="CAD9578214.1"/>
    <property type="molecule type" value="Transcribed_RNA"/>
</dbReference>
<keyword evidence="1" id="KW-0175">Coiled coil</keyword>
<evidence type="ECO:0000313" key="3">
    <source>
        <dbReference type="EMBL" id="CAD9578214.1"/>
    </source>
</evidence>
<evidence type="ECO:0000256" key="2">
    <source>
        <dbReference type="SAM" id="MobiDB-lite"/>
    </source>
</evidence>
<organism evidence="3">
    <name type="scientific">Leptocylindrus danicus</name>
    <dbReference type="NCBI Taxonomy" id="163516"/>
    <lineage>
        <taxon>Eukaryota</taxon>
        <taxon>Sar</taxon>
        <taxon>Stramenopiles</taxon>
        <taxon>Ochrophyta</taxon>
        <taxon>Bacillariophyta</taxon>
        <taxon>Coscinodiscophyceae</taxon>
        <taxon>Chaetocerotophycidae</taxon>
        <taxon>Leptocylindrales</taxon>
        <taxon>Leptocylindraceae</taxon>
        <taxon>Leptocylindrus</taxon>
    </lineage>
</organism>
<feature type="compositionally biased region" description="Basic and acidic residues" evidence="2">
    <location>
        <begin position="445"/>
        <end position="457"/>
    </location>
</feature>